<accession>A0ABU6X2X1</accession>
<organism evidence="1 2">
    <name type="scientific">Stylosanthes scabra</name>
    <dbReference type="NCBI Taxonomy" id="79078"/>
    <lineage>
        <taxon>Eukaryota</taxon>
        <taxon>Viridiplantae</taxon>
        <taxon>Streptophyta</taxon>
        <taxon>Embryophyta</taxon>
        <taxon>Tracheophyta</taxon>
        <taxon>Spermatophyta</taxon>
        <taxon>Magnoliopsida</taxon>
        <taxon>eudicotyledons</taxon>
        <taxon>Gunneridae</taxon>
        <taxon>Pentapetalae</taxon>
        <taxon>rosids</taxon>
        <taxon>fabids</taxon>
        <taxon>Fabales</taxon>
        <taxon>Fabaceae</taxon>
        <taxon>Papilionoideae</taxon>
        <taxon>50 kb inversion clade</taxon>
        <taxon>dalbergioids sensu lato</taxon>
        <taxon>Dalbergieae</taxon>
        <taxon>Pterocarpus clade</taxon>
        <taxon>Stylosanthes</taxon>
    </lineage>
</organism>
<protein>
    <submittedName>
        <fullName evidence="1">Uncharacterized protein</fullName>
    </submittedName>
</protein>
<dbReference type="Gene3D" id="3.80.10.10">
    <property type="entry name" value="Ribonuclease Inhibitor"/>
    <property type="match status" value="1"/>
</dbReference>
<keyword evidence="2" id="KW-1185">Reference proteome</keyword>
<evidence type="ECO:0000313" key="1">
    <source>
        <dbReference type="EMBL" id="MED6192484.1"/>
    </source>
</evidence>
<proteinExistence type="predicted"/>
<dbReference type="Proteomes" id="UP001341840">
    <property type="component" value="Unassembled WGS sequence"/>
</dbReference>
<dbReference type="SUPFAM" id="SSF52047">
    <property type="entry name" value="RNI-like"/>
    <property type="match status" value="1"/>
</dbReference>
<sequence>MCALAEGGLPLRELSLDSSRGYGFRGISCLLRKCNNLQSLDLQRTYFLNDECVMDLSLLLGNLKIVKLSVNDKVIDLGPPNFEKIHNLKFITLKIIYFLSYTYY</sequence>
<comment type="caution">
    <text evidence="1">The sequence shown here is derived from an EMBL/GenBank/DDBJ whole genome shotgun (WGS) entry which is preliminary data.</text>
</comment>
<gene>
    <name evidence="1" type="ORF">PIB30_010419</name>
</gene>
<evidence type="ECO:0000313" key="2">
    <source>
        <dbReference type="Proteomes" id="UP001341840"/>
    </source>
</evidence>
<dbReference type="EMBL" id="JASCZI010211473">
    <property type="protein sequence ID" value="MED6192484.1"/>
    <property type="molecule type" value="Genomic_DNA"/>
</dbReference>
<dbReference type="InterPro" id="IPR032675">
    <property type="entry name" value="LRR_dom_sf"/>
</dbReference>
<reference evidence="1 2" key="1">
    <citation type="journal article" date="2023" name="Plants (Basel)">
        <title>Bridging the Gap: Combining Genomics and Transcriptomics Approaches to Understand Stylosanthes scabra, an Orphan Legume from the Brazilian Caatinga.</title>
        <authorList>
            <person name="Ferreira-Neto J.R.C."/>
            <person name="da Silva M.D."/>
            <person name="Binneck E."/>
            <person name="de Melo N.F."/>
            <person name="da Silva R.H."/>
            <person name="de Melo A.L.T.M."/>
            <person name="Pandolfi V."/>
            <person name="Bustamante F.O."/>
            <person name="Brasileiro-Vidal A.C."/>
            <person name="Benko-Iseppon A.M."/>
        </authorList>
    </citation>
    <scope>NUCLEOTIDE SEQUENCE [LARGE SCALE GENOMIC DNA]</scope>
    <source>
        <tissue evidence="1">Leaves</tissue>
    </source>
</reference>
<name>A0ABU6X2X1_9FABA</name>